<accession>A0A1I5MQN5</accession>
<organism evidence="1 2">
    <name type="scientific">Cohaesibacter marisflavi</name>
    <dbReference type="NCBI Taxonomy" id="655353"/>
    <lineage>
        <taxon>Bacteria</taxon>
        <taxon>Pseudomonadati</taxon>
        <taxon>Pseudomonadota</taxon>
        <taxon>Alphaproteobacteria</taxon>
        <taxon>Hyphomicrobiales</taxon>
        <taxon>Cohaesibacteraceae</taxon>
    </lineage>
</organism>
<feature type="non-terminal residue" evidence="1">
    <location>
        <position position="1"/>
    </location>
</feature>
<gene>
    <name evidence="1" type="ORF">SAMN04488056_1231</name>
</gene>
<dbReference type="RefSeq" id="WP_175528226.1">
    <property type="nucleotide sequence ID" value="NZ_FOVR01000023.1"/>
</dbReference>
<evidence type="ECO:0000313" key="2">
    <source>
        <dbReference type="Proteomes" id="UP000199236"/>
    </source>
</evidence>
<dbReference type="EMBL" id="FOVR01000023">
    <property type="protein sequence ID" value="SFP11905.1"/>
    <property type="molecule type" value="Genomic_DNA"/>
</dbReference>
<keyword evidence="2" id="KW-1185">Reference proteome</keyword>
<protein>
    <submittedName>
        <fullName evidence="1">Uncharacterized protein</fullName>
    </submittedName>
</protein>
<evidence type="ECO:0000313" key="1">
    <source>
        <dbReference type="EMBL" id="SFP11905.1"/>
    </source>
</evidence>
<dbReference type="STRING" id="655353.SAMN04488056_1231"/>
<name>A0A1I5MQN5_9HYPH</name>
<dbReference type="Proteomes" id="UP000199236">
    <property type="component" value="Unassembled WGS sequence"/>
</dbReference>
<reference evidence="1 2" key="1">
    <citation type="submission" date="2016-10" db="EMBL/GenBank/DDBJ databases">
        <authorList>
            <person name="de Groot N.N."/>
        </authorList>
    </citation>
    <scope>NUCLEOTIDE SEQUENCE [LARGE SCALE GENOMIC DNA]</scope>
    <source>
        <strain evidence="1 2">CGMCC 1.9157</strain>
    </source>
</reference>
<sequence length="168" mass="17641">IANGRYLGKSATAANASKLGGHLPSYFATATSLDDYYNKSTSDNRYLRKGAKAADSDKLDGKHASAFALKTDLNDIAPPMYTGNDGTNVDYPIGTLLCCSPYGTNGPVYLPSPNHATPVYADAAGSSLIVYTRGGGSSSWLMLTGTWVCRGRTGPIGDFTGALMQRIS</sequence>
<dbReference type="AlphaFoldDB" id="A0A1I5MQN5"/>
<proteinExistence type="predicted"/>